<dbReference type="Pfam" id="PF00198">
    <property type="entry name" value="2-oxoacid_dh"/>
    <property type="match status" value="1"/>
</dbReference>
<dbReference type="Gene3D" id="3.30.559.10">
    <property type="entry name" value="Chloramphenicol acetyltransferase-like domain"/>
    <property type="match status" value="1"/>
</dbReference>
<dbReference type="CDD" id="cd00177">
    <property type="entry name" value="START"/>
    <property type="match status" value="1"/>
</dbReference>
<evidence type="ECO:0000313" key="4">
    <source>
        <dbReference type="EMBL" id="VFT88368.1"/>
    </source>
</evidence>
<feature type="domain" description="START" evidence="2">
    <location>
        <begin position="96"/>
        <end position="242"/>
    </location>
</feature>
<dbReference type="InterPro" id="IPR023213">
    <property type="entry name" value="CAT-like_dom_sf"/>
</dbReference>
<proteinExistence type="predicted"/>
<dbReference type="Gene3D" id="3.30.530.20">
    <property type="match status" value="1"/>
</dbReference>
<dbReference type="InterPro" id="IPR001078">
    <property type="entry name" value="2-oxoacid_DH_actylTfrase"/>
</dbReference>
<gene>
    <name evidence="4" type="primary">Aste57867_11507</name>
    <name evidence="3" type="ORF">As57867_011464</name>
    <name evidence="4" type="ORF">ASTE57867_11507</name>
</gene>
<dbReference type="GO" id="GO:0008289">
    <property type="term" value="F:lipid binding"/>
    <property type="evidence" value="ECO:0007669"/>
    <property type="project" value="InterPro"/>
</dbReference>
<protein>
    <submittedName>
        <fullName evidence="4">Aste57867_11507 protein</fullName>
    </submittedName>
</protein>
<evidence type="ECO:0000256" key="1">
    <source>
        <dbReference type="SAM" id="MobiDB-lite"/>
    </source>
</evidence>
<dbReference type="InterPro" id="IPR002913">
    <property type="entry name" value="START_lipid-bd_dom"/>
</dbReference>
<dbReference type="Proteomes" id="UP000332933">
    <property type="component" value="Unassembled WGS sequence"/>
</dbReference>
<keyword evidence="5" id="KW-1185">Reference proteome</keyword>
<evidence type="ECO:0000313" key="5">
    <source>
        <dbReference type="Proteomes" id="UP000332933"/>
    </source>
</evidence>
<dbReference type="PROSITE" id="PS50848">
    <property type="entry name" value="START"/>
    <property type="match status" value="1"/>
</dbReference>
<feature type="compositionally biased region" description="Basic residues" evidence="1">
    <location>
        <begin position="1"/>
        <end position="12"/>
    </location>
</feature>
<dbReference type="OrthoDB" id="196858at2759"/>
<name>A0A485KTR5_9STRA</name>
<dbReference type="SUPFAM" id="SSF55961">
    <property type="entry name" value="Bet v1-like"/>
    <property type="match status" value="1"/>
</dbReference>
<dbReference type="Pfam" id="PF01852">
    <property type="entry name" value="START"/>
    <property type="match status" value="1"/>
</dbReference>
<reference evidence="4 5" key="1">
    <citation type="submission" date="2019-03" db="EMBL/GenBank/DDBJ databases">
        <authorList>
            <person name="Gaulin E."/>
            <person name="Dumas B."/>
        </authorList>
    </citation>
    <scope>NUCLEOTIDE SEQUENCE [LARGE SCALE GENOMIC DNA]</scope>
    <source>
        <strain evidence="4">CBS 568.67</strain>
    </source>
</reference>
<dbReference type="SUPFAM" id="SSF52777">
    <property type="entry name" value="CoA-dependent acyltransferases"/>
    <property type="match status" value="1"/>
</dbReference>
<organism evidence="4 5">
    <name type="scientific">Aphanomyces stellatus</name>
    <dbReference type="NCBI Taxonomy" id="120398"/>
    <lineage>
        <taxon>Eukaryota</taxon>
        <taxon>Sar</taxon>
        <taxon>Stramenopiles</taxon>
        <taxon>Oomycota</taxon>
        <taxon>Saprolegniomycetes</taxon>
        <taxon>Saprolegniales</taxon>
        <taxon>Verrucalvaceae</taxon>
        <taxon>Aphanomyces</taxon>
    </lineage>
</organism>
<feature type="region of interest" description="Disordered" evidence="1">
    <location>
        <begin position="1"/>
        <end position="75"/>
    </location>
</feature>
<dbReference type="InterPro" id="IPR023393">
    <property type="entry name" value="START-like_dom_sf"/>
</dbReference>
<accession>A0A485KTR5</accession>
<dbReference type="AlphaFoldDB" id="A0A485KTR5"/>
<dbReference type="EMBL" id="CAADRA010005308">
    <property type="protein sequence ID" value="VFT88368.1"/>
    <property type="molecule type" value="Genomic_DNA"/>
</dbReference>
<sequence length="583" mass="62849">MESSKWSRRWRWSRSGSSRKGSSGSSVGEASASKSHAPFSPKEPTTTSSFHDVDTPAASAPSRSPPPPYTIPASFKDDMENSIATMLASMEDLSFWTFHSTRDGVHAYTQDDGTAVLGIGSLLFSPHAILDVLVDSQQKLAFDATCAAAYRVRDYDAHTFVEYVQSKPALLAASRDFVNLVHWRPLHDDANTLVVVARAIVDDATLPLHAPSLVRGAIAIAGWKLVPNAAGGTDVTAMVKMEHTNESLLSMGQARASLDHAFCIAAVGQLMRARVSVDDDGRVASAAAMIPTPPPPPPASSSLPYFGIVLLTLYAPPALLGWDSYSHDVLLWAVIGFAAVRLGLGACGVPHRVSPVREVSGDLDVDVTDALAALAALQTTTNETLSLTHVVLHAVADALRHEPRLNGHILWGQFYPAATVDVSFLTPDDEIVPLHKVDATNVVDIALQAAWSRRHASEGWKSVWPPAVQPLVWMLVQWWNQSLGLPLVQLPPRCFGQALVTTSMGFDAATIPMWLHLPLVVVAGEVAKKPVVDAATNDVVVRSILPLRFTIDARYVKGADVVRMVKRFRDCMETPAAFVGKRG</sequence>
<evidence type="ECO:0000313" key="3">
    <source>
        <dbReference type="EMBL" id="KAF0697837.1"/>
    </source>
</evidence>
<dbReference type="GO" id="GO:0016746">
    <property type="term" value="F:acyltransferase activity"/>
    <property type="evidence" value="ECO:0007669"/>
    <property type="project" value="InterPro"/>
</dbReference>
<reference evidence="3" key="2">
    <citation type="submission" date="2019-06" db="EMBL/GenBank/DDBJ databases">
        <title>Genomics analysis of Aphanomyces spp. identifies a new class of oomycete effector associated with host adaptation.</title>
        <authorList>
            <person name="Gaulin E."/>
        </authorList>
    </citation>
    <scope>NUCLEOTIDE SEQUENCE</scope>
    <source>
        <strain evidence="3">CBS 578.67</strain>
    </source>
</reference>
<dbReference type="EMBL" id="VJMH01005287">
    <property type="protein sequence ID" value="KAF0697837.1"/>
    <property type="molecule type" value="Genomic_DNA"/>
</dbReference>
<evidence type="ECO:0000259" key="2">
    <source>
        <dbReference type="PROSITE" id="PS50848"/>
    </source>
</evidence>
<feature type="compositionally biased region" description="Low complexity" evidence="1">
    <location>
        <begin position="13"/>
        <end position="35"/>
    </location>
</feature>